<protein>
    <submittedName>
        <fullName evidence="10">Sugar transferase</fullName>
    </submittedName>
</protein>
<evidence type="ECO:0000256" key="3">
    <source>
        <dbReference type="ARBA" id="ARBA00022679"/>
    </source>
</evidence>
<gene>
    <name evidence="10" type="ORF">D7003_12720</name>
</gene>
<evidence type="ECO:0000256" key="5">
    <source>
        <dbReference type="ARBA" id="ARBA00022989"/>
    </source>
</evidence>
<dbReference type="RefSeq" id="WP_123255809.1">
    <property type="nucleotide sequence ID" value="NZ_RBED01000108.1"/>
</dbReference>
<accession>A0A3N0BV26</accession>
<feature type="region of interest" description="Disordered" evidence="7">
    <location>
        <begin position="1"/>
        <end position="39"/>
    </location>
</feature>
<dbReference type="PANTHER" id="PTHR30576">
    <property type="entry name" value="COLANIC BIOSYNTHESIS UDP-GLUCOSE LIPID CARRIER TRANSFERASE"/>
    <property type="match status" value="1"/>
</dbReference>
<dbReference type="InterPro" id="IPR017475">
    <property type="entry name" value="EPS_sugar_tfrase"/>
</dbReference>
<organism evidence="10 11">
    <name type="scientific">Arthrobacter oryzae</name>
    <dbReference type="NCBI Taxonomy" id="409290"/>
    <lineage>
        <taxon>Bacteria</taxon>
        <taxon>Bacillati</taxon>
        <taxon>Actinomycetota</taxon>
        <taxon>Actinomycetes</taxon>
        <taxon>Micrococcales</taxon>
        <taxon>Micrococcaceae</taxon>
        <taxon>Arthrobacter</taxon>
    </lineage>
</organism>
<comment type="subcellular location">
    <subcellularLocation>
        <location evidence="1">Membrane</location>
        <topology evidence="1">Multi-pass membrane protein</topology>
    </subcellularLocation>
</comment>
<keyword evidence="6 8" id="KW-0472">Membrane</keyword>
<feature type="domain" description="Bacterial sugar transferase" evidence="9">
    <location>
        <begin position="330"/>
        <end position="516"/>
    </location>
</feature>
<evidence type="ECO:0000256" key="1">
    <source>
        <dbReference type="ARBA" id="ARBA00004141"/>
    </source>
</evidence>
<dbReference type="Pfam" id="PF02397">
    <property type="entry name" value="Bac_transf"/>
    <property type="match status" value="1"/>
</dbReference>
<dbReference type="OrthoDB" id="9808602at2"/>
<name>A0A3N0BV26_9MICC</name>
<evidence type="ECO:0000259" key="9">
    <source>
        <dbReference type="Pfam" id="PF02397"/>
    </source>
</evidence>
<dbReference type="EMBL" id="RBED01000108">
    <property type="protein sequence ID" value="RNL53237.1"/>
    <property type="molecule type" value="Genomic_DNA"/>
</dbReference>
<comment type="similarity">
    <text evidence="2">Belongs to the bacterial sugar transferase family.</text>
</comment>
<evidence type="ECO:0000256" key="2">
    <source>
        <dbReference type="ARBA" id="ARBA00006464"/>
    </source>
</evidence>
<keyword evidence="3 10" id="KW-0808">Transferase</keyword>
<feature type="transmembrane region" description="Helical" evidence="8">
    <location>
        <begin position="136"/>
        <end position="153"/>
    </location>
</feature>
<dbReference type="GO" id="GO:0016780">
    <property type="term" value="F:phosphotransferase activity, for other substituted phosphate groups"/>
    <property type="evidence" value="ECO:0007669"/>
    <property type="project" value="TreeGrafter"/>
</dbReference>
<dbReference type="NCBIfam" id="TIGR03025">
    <property type="entry name" value="EPS_sugtrans"/>
    <property type="match status" value="1"/>
</dbReference>
<feature type="transmembrane region" description="Helical" evidence="8">
    <location>
        <begin position="63"/>
        <end position="83"/>
    </location>
</feature>
<dbReference type="GO" id="GO:0016020">
    <property type="term" value="C:membrane"/>
    <property type="evidence" value="ECO:0007669"/>
    <property type="project" value="UniProtKB-SubCell"/>
</dbReference>
<evidence type="ECO:0000256" key="6">
    <source>
        <dbReference type="ARBA" id="ARBA00023136"/>
    </source>
</evidence>
<evidence type="ECO:0000256" key="8">
    <source>
        <dbReference type="SAM" id="Phobius"/>
    </source>
</evidence>
<evidence type="ECO:0000256" key="7">
    <source>
        <dbReference type="SAM" id="MobiDB-lite"/>
    </source>
</evidence>
<comment type="caution">
    <text evidence="10">The sequence shown here is derived from an EMBL/GenBank/DDBJ whole genome shotgun (WGS) entry which is preliminary data.</text>
</comment>
<feature type="transmembrane region" description="Helical" evidence="8">
    <location>
        <begin position="95"/>
        <end position="115"/>
    </location>
</feature>
<feature type="transmembrane region" description="Helical" evidence="8">
    <location>
        <begin position="335"/>
        <end position="356"/>
    </location>
</feature>
<reference evidence="10 11" key="1">
    <citation type="submission" date="2018-10" db="EMBL/GenBank/DDBJ databases">
        <title>Genome sequencing of Arthrobacter oryzae TNB02.</title>
        <authorList>
            <person name="Cho Y.-J."/>
            <person name="Cho A."/>
            <person name="Kim O.-S."/>
        </authorList>
    </citation>
    <scope>NUCLEOTIDE SEQUENCE [LARGE SCALE GENOMIC DNA]</scope>
    <source>
        <strain evidence="10 11">TNB02</strain>
    </source>
</reference>
<evidence type="ECO:0000313" key="10">
    <source>
        <dbReference type="EMBL" id="RNL53237.1"/>
    </source>
</evidence>
<dbReference type="AlphaFoldDB" id="A0A3N0BV26"/>
<feature type="transmembrane region" description="Helical" evidence="8">
    <location>
        <begin position="159"/>
        <end position="178"/>
    </location>
</feature>
<keyword evidence="11" id="KW-1185">Reference proteome</keyword>
<dbReference type="Pfam" id="PF13727">
    <property type="entry name" value="CoA_binding_3"/>
    <property type="match status" value="1"/>
</dbReference>
<dbReference type="PANTHER" id="PTHR30576:SF10">
    <property type="entry name" value="SLL5057 PROTEIN"/>
    <property type="match status" value="1"/>
</dbReference>
<keyword evidence="5 8" id="KW-1133">Transmembrane helix</keyword>
<evidence type="ECO:0000313" key="11">
    <source>
        <dbReference type="Proteomes" id="UP000273807"/>
    </source>
</evidence>
<feature type="compositionally biased region" description="Polar residues" evidence="7">
    <location>
        <begin position="1"/>
        <end position="14"/>
    </location>
</feature>
<sequence>MSSLRQRPSVNAGTHATAPDMAWPRPQAKPRHSVWDDGSRTRIAGTRSSTAVRWTDYANRLRLTDAAVVAISIACAYLVRFGADAQGTGGQHFEARYLWVSGLMIAAWIAALEIYRTRDGRTFGVGADEYKRVAQATLKLFGALAIAMVVLRLDVVRGYFAIALPLGLLLLCGNRWLWRKWLNRQRRSGQYLSKVIVIGNPSDVEYVVNQISGNPCVGYQVSGVALSTLLESMELKPPWYRIPVLSTLADVSRMVAVTGADAVIVAGQVPGGSKYIRELGWRLEETGTELVLASTLTNVAGPRIHWRQVEGLPLVHVELPQYAGGKHVLKRAVDILVSAMALLVLSPLMLALAVIVKRDSAGPVIFRQERVGRNGVPFHMLKFRSMAQNAEEDLESLLARNEGSGPLFKIRNDPRVTACGRWMRKYSLDELPQFWNVLVGEMSLVGPRPPLHQEVQEYEHFTNRRLLIKPGITGLWQINGRSNLPWEESIRLDLYYVENWSLTGDLMIMWRTFRAMRSPVGAF</sequence>
<dbReference type="Proteomes" id="UP000273807">
    <property type="component" value="Unassembled WGS sequence"/>
</dbReference>
<dbReference type="InterPro" id="IPR003362">
    <property type="entry name" value="Bact_transf"/>
</dbReference>
<keyword evidence="4 8" id="KW-0812">Transmembrane</keyword>
<evidence type="ECO:0000256" key="4">
    <source>
        <dbReference type="ARBA" id="ARBA00022692"/>
    </source>
</evidence>
<proteinExistence type="inferred from homology"/>